<dbReference type="PANTHER" id="PTHR42709:SF10">
    <property type="entry name" value="SNARE ASSOCIATED GOLGI PROTEIN"/>
    <property type="match status" value="1"/>
</dbReference>
<keyword evidence="3" id="KW-1185">Reference proteome</keyword>
<keyword evidence="1" id="KW-1133">Transmembrane helix</keyword>
<proteinExistence type="predicted"/>
<evidence type="ECO:0000256" key="1">
    <source>
        <dbReference type="SAM" id="Phobius"/>
    </source>
</evidence>
<protein>
    <submittedName>
        <fullName evidence="2">Uncharacterized protein</fullName>
    </submittedName>
</protein>
<evidence type="ECO:0000313" key="3">
    <source>
        <dbReference type="Proteomes" id="UP001319921"/>
    </source>
</evidence>
<dbReference type="EMBL" id="AP025226">
    <property type="protein sequence ID" value="BDB99171.1"/>
    <property type="molecule type" value="Genomic_DNA"/>
</dbReference>
<dbReference type="KEGG" id="scas:SACC_21880"/>
<keyword evidence="1" id="KW-0812">Transmembrane</keyword>
<sequence length="201" mass="22159">MIPIQALIVIFVISFVTNATPFFGAPYTLITASILLRYGVNPLSLFLAILVSGLGASLSKIVMYGLGIAIRKPLKNNRNIQFLQRISKSLGFYLTLFILSIFPFLPLDDYIFLAAGIAKLNVIRLILISMAGKILKSGIEISIEIAGIKLISSLLGLNAFELSIISVIVFSIVGVVLFKIDWEEIVKKGEEFLREKLKINI</sequence>
<organism evidence="2 3">
    <name type="scientific">Saccharolobus caldissimus</name>
    <dbReference type="NCBI Taxonomy" id="1702097"/>
    <lineage>
        <taxon>Archaea</taxon>
        <taxon>Thermoproteota</taxon>
        <taxon>Thermoprotei</taxon>
        <taxon>Sulfolobales</taxon>
        <taxon>Sulfolobaceae</taxon>
        <taxon>Saccharolobus</taxon>
    </lineage>
</organism>
<feature type="transmembrane region" description="Helical" evidence="1">
    <location>
        <begin position="86"/>
        <end position="105"/>
    </location>
</feature>
<dbReference type="Proteomes" id="UP001319921">
    <property type="component" value="Chromosome"/>
</dbReference>
<keyword evidence="1" id="KW-0472">Membrane</keyword>
<dbReference type="AlphaFoldDB" id="A0AAQ4CTP0"/>
<dbReference type="GO" id="GO:0005886">
    <property type="term" value="C:plasma membrane"/>
    <property type="evidence" value="ECO:0007669"/>
    <property type="project" value="TreeGrafter"/>
</dbReference>
<feature type="transmembrane region" description="Helical" evidence="1">
    <location>
        <begin position="155"/>
        <end position="178"/>
    </location>
</feature>
<reference evidence="2 3" key="1">
    <citation type="journal article" date="2022" name="Microbiol. Resour. Announc.">
        <title>Complete Genome Sequence of the Hyperthermophilic and Acidophilic Archaeon Saccharolobus caldissimus Strain HS-3T.</title>
        <authorList>
            <person name="Sakai H.D."/>
            <person name="Kurosawa N."/>
        </authorList>
    </citation>
    <scope>NUCLEOTIDE SEQUENCE [LARGE SCALE GENOMIC DNA]</scope>
    <source>
        <strain evidence="2 3">JCM32116</strain>
    </source>
</reference>
<accession>A0AAQ4CTP0</accession>
<evidence type="ECO:0000313" key="2">
    <source>
        <dbReference type="EMBL" id="BDB99171.1"/>
    </source>
</evidence>
<gene>
    <name evidence="2" type="ORF">SACC_21880</name>
</gene>
<dbReference type="PANTHER" id="PTHR42709">
    <property type="entry name" value="ALKALINE PHOSPHATASE LIKE PROTEIN"/>
    <property type="match status" value="1"/>
</dbReference>
<feature type="transmembrane region" description="Helical" evidence="1">
    <location>
        <begin position="43"/>
        <end position="66"/>
    </location>
</feature>
<dbReference type="GeneID" id="68866918"/>
<dbReference type="RefSeq" id="WP_229569514.1">
    <property type="nucleotide sequence ID" value="NZ_AP025226.1"/>
</dbReference>
<dbReference type="InterPro" id="IPR051311">
    <property type="entry name" value="DedA_domain"/>
</dbReference>
<name>A0AAQ4CTP0_9CREN</name>